<protein>
    <submittedName>
        <fullName evidence="1">Uncharacterized protein</fullName>
    </submittedName>
</protein>
<keyword evidence="2" id="KW-1185">Reference proteome</keyword>
<proteinExistence type="predicted"/>
<evidence type="ECO:0000313" key="1">
    <source>
        <dbReference type="EMBL" id="VDM83570.1"/>
    </source>
</evidence>
<sequence>MIYAVRRHLMKRRRKIDNVMGQQMAGEQGSNYYFQLLQTQWDQKEPKT</sequence>
<accession>A0A3P7JDA3</accession>
<dbReference type="Proteomes" id="UP000270094">
    <property type="component" value="Unassembled WGS sequence"/>
</dbReference>
<evidence type="ECO:0000313" key="2">
    <source>
        <dbReference type="Proteomes" id="UP000270094"/>
    </source>
</evidence>
<reference evidence="1 2" key="1">
    <citation type="submission" date="2018-11" db="EMBL/GenBank/DDBJ databases">
        <authorList>
            <consortium name="Pathogen Informatics"/>
        </authorList>
    </citation>
    <scope>NUCLEOTIDE SEQUENCE [LARGE SCALE GENOMIC DNA]</scope>
</reference>
<dbReference type="AlphaFoldDB" id="A0A3P7JDA3"/>
<gene>
    <name evidence="1" type="ORF">SVUK_LOCUS18568</name>
</gene>
<dbReference type="OrthoDB" id="5813133at2759"/>
<name>A0A3P7JDA3_STRVU</name>
<dbReference type="EMBL" id="UYYB01123960">
    <property type="protein sequence ID" value="VDM83570.1"/>
    <property type="molecule type" value="Genomic_DNA"/>
</dbReference>
<organism evidence="1 2">
    <name type="scientific">Strongylus vulgaris</name>
    <name type="common">Blood worm</name>
    <dbReference type="NCBI Taxonomy" id="40348"/>
    <lineage>
        <taxon>Eukaryota</taxon>
        <taxon>Metazoa</taxon>
        <taxon>Ecdysozoa</taxon>
        <taxon>Nematoda</taxon>
        <taxon>Chromadorea</taxon>
        <taxon>Rhabditida</taxon>
        <taxon>Rhabditina</taxon>
        <taxon>Rhabditomorpha</taxon>
        <taxon>Strongyloidea</taxon>
        <taxon>Strongylidae</taxon>
        <taxon>Strongylus</taxon>
    </lineage>
</organism>